<dbReference type="InterPro" id="IPR017972">
    <property type="entry name" value="Cyt_P450_CS"/>
</dbReference>
<accession>M2QC94</accession>
<dbReference type="CDD" id="cd11053">
    <property type="entry name" value="CYP110-like"/>
    <property type="match status" value="1"/>
</dbReference>
<keyword evidence="4" id="KW-0503">Monooxygenase</keyword>
<dbReference type="Proteomes" id="UP000014137">
    <property type="component" value="Unassembled WGS sequence"/>
</dbReference>
<evidence type="ECO:0000256" key="1">
    <source>
        <dbReference type="ARBA" id="ARBA00001971"/>
    </source>
</evidence>
<evidence type="ECO:0000313" key="7">
    <source>
        <dbReference type="Proteomes" id="UP000014137"/>
    </source>
</evidence>
<keyword evidence="3 4" id="KW-0479">Metal-binding</keyword>
<comment type="cofactor">
    <cofactor evidence="1 3">
        <name>heme</name>
        <dbReference type="ChEBI" id="CHEBI:30413"/>
    </cofactor>
</comment>
<evidence type="ECO:0000256" key="3">
    <source>
        <dbReference type="PIRSR" id="PIRSR602401-1"/>
    </source>
</evidence>
<dbReference type="GO" id="GO:0016705">
    <property type="term" value="F:oxidoreductase activity, acting on paired donors, with incorporation or reduction of molecular oxygen"/>
    <property type="evidence" value="ECO:0007669"/>
    <property type="project" value="InterPro"/>
</dbReference>
<dbReference type="GO" id="GO:0020037">
    <property type="term" value="F:heme binding"/>
    <property type="evidence" value="ECO:0007669"/>
    <property type="project" value="InterPro"/>
</dbReference>
<feature type="binding site" description="axial binding residue" evidence="3">
    <location>
        <position position="387"/>
    </location>
    <ligand>
        <name>heme</name>
        <dbReference type="ChEBI" id="CHEBI:30413"/>
    </ligand>
    <ligandPart>
        <name>Fe</name>
        <dbReference type="ChEBI" id="CHEBI:18248"/>
    </ligandPart>
</feature>
<organism evidence="5 7">
    <name type="scientific">Amycolatopsis azurea DSM 43854</name>
    <dbReference type="NCBI Taxonomy" id="1238180"/>
    <lineage>
        <taxon>Bacteria</taxon>
        <taxon>Bacillati</taxon>
        <taxon>Actinomycetota</taxon>
        <taxon>Actinomycetes</taxon>
        <taxon>Pseudonocardiales</taxon>
        <taxon>Pseudonocardiaceae</taxon>
        <taxon>Amycolatopsis</taxon>
    </lineage>
</organism>
<dbReference type="PATRIC" id="fig|1238180.3.peg.6546"/>
<sequence>MLIKPVGRDVTHLEHPPGPRLPWPVQTVLFTWKRHLWALRLREKYGDVIVLRVYPWRTVVFICDPEHIAAMFASPPPRFRMGEGSSILRTVLGGHSLILSDDEEHRRLRRLMAPAFGKSAVRGYRDTVRALAEREVRSWPTGRPVNSLARMRALTLEVIWRVLFGAVQGAHMDRLRVLITRLPATDLVILLGLDKTFVRDRGPWRRAARALKEIDSLIYRTIEEQRQSPDLERRTDVLSRLLSASDRGEHLTSAEIRDQIITLLYAGHETTATTLAWALHELARNAEVARAATRATLTDDTAYLEAVVKETMRRRPSVFELTWTLTEDVELAGFRLPKGATLMPLIGIVHMDPRNYPDARAFRPERFLRGDVPAHVFLPFGGGVRRCIGANLATLEAVEVLRTVLSLRALSAHRPGPERAVCKNVTITPADGARIIAKPLPASERAL</sequence>
<dbReference type="PROSITE" id="PS00086">
    <property type="entry name" value="CYTOCHROME_P450"/>
    <property type="match status" value="1"/>
</dbReference>
<evidence type="ECO:0000313" key="6">
    <source>
        <dbReference type="EMBL" id="OOC02963.1"/>
    </source>
</evidence>
<dbReference type="AlphaFoldDB" id="M2QC94"/>
<dbReference type="PRINTS" id="PR00463">
    <property type="entry name" value="EP450I"/>
</dbReference>
<dbReference type="GO" id="GO:0005506">
    <property type="term" value="F:iron ion binding"/>
    <property type="evidence" value="ECO:0007669"/>
    <property type="project" value="InterPro"/>
</dbReference>
<reference evidence="6 8" key="2">
    <citation type="submission" date="2017-02" db="EMBL/GenBank/DDBJ databases">
        <title>Amycolatopsis azurea DSM 43854 draft genome.</title>
        <authorList>
            <person name="Mayilraj S."/>
        </authorList>
    </citation>
    <scope>NUCLEOTIDE SEQUENCE [LARGE SCALE GENOMIC DNA]</scope>
    <source>
        <strain evidence="6 8">DSM 43854</strain>
    </source>
</reference>
<keyword evidence="4" id="KW-0560">Oxidoreductase</keyword>
<evidence type="ECO:0000256" key="2">
    <source>
        <dbReference type="ARBA" id="ARBA00010617"/>
    </source>
</evidence>
<proteinExistence type="inferred from homology"/>
<dbReference type="EMBL" id="MUXN01000023">
    <property type="protein sequence ID" value="OOC02963.1"/>
    <property type="molecule type" value="Genomic_DNA"/>
</dbReference>
<evidence type="ECO:0000256" key="4">
    <source>
        <dbReference type="RuleBase" id="RU000461"/>
    </source>
</evidence>
<dbReference type="EMBL" id="ANMG01000067">
    <property type="protein sequence ID" value="EMD23707.1"/>
    <property type="molecule type" value="Genomic_DNA"/>
</dbReference>
<dbReference type="Proteomes" id="UP000188551">
    <property type="component" value="Unassembled WGS sequence"/>
</dbReference>
<dbReference type="InterPro" id="IPR002401">
    <property type="entry name" value="Cyt_P450_E_grp-I"/>
</dbReference>
<dbReference type="RefSeq" id="WP_005164849.1">
    <property type="nucleotide sequence ID" value="NZ_ANMG01000067.1"/>
</dbReference>
<evidence type="ECO:0000313" key="8">
    <source>
        <dbReference type="Proteomes" id="UP000188551"/>
    </source>
</evidence>
<protein>
    <submittedName>
        <fullName evidence="5">Cytochrome P450</fullName>
    </submittedName>
</protein>
<dbReference type="Pfam" id="PF00067">
    <property type="entry name" value="p450"/>
    <property type="match status" value="1"/>
</dbReference>
<keyword evidence="3 4" id="KW-0349">Heme</keyword>
<dbReference type="OrthoDB" id="5290182at2"/>
<reference evidence="5 7" key="1">
    <citation type="submission" date="2012-10" db="EMBL/GenBank/DDBJ databases">
        <title>Genome assembly of Amycolatopsis azurea DSM 43854.</title>
        <authorList>
            <person name="Khatri I."/>
            <person name="Kaur I."/>
            <person name="Subramanian S."/>
            <person name="Mayilraj S."/>
        </authorList>
    </citation>
    <scope>NUCLEOTIDE SEQUENCE [LARGE SCALE GENOMIC DNA]</scope>
    <source>
        <strain evidence="5 7">DSM 43854</strain>
    </source>
</reference>
<name>M2QC94_9PSEU</name>
<dbReference type="InterPro" id="IPR036396">
    <property type="entry name" value="Cyt_P450_sf"/>
</dbReference>
<comment type="similarity">
    <text evidence="2 4">Belongs to the cytochrome P450 family.</text>
</comment>
<dbReference type="Gene3D" id="1.10.630.10">
    <property type="entry name" value="Cytochrome P450"/>
    <property type="match status" value="1"/>
</dbReference>
<comment type="caution">
    <text evidence="5">The sequence shown here is derived from an EMBL/GenBank/DDBJ whole genome shotgun (WGS) entry which is preliminary data.</text>
</comment>
<dbReference type="PANTHER" id="PTHR24305">
    <property type="entry name" value="CYTOCHROME P450"/>
    <property type="match status" value="1"/>
</dbReference>
<keyword evidence="8" id="KW-1185">Reference proteome</keyword>
<dbReference type="InterPro" id="IPR001128">
    <property type="entry name" value="Cyt_P450"/>
</dbReference>
<evidence type="ECO:0000313" key="5">
    <source>
        <dbReference type="EMBL" id="EMD23707.1"/>
    </source>
</evidence>
<dbReference type="PANTHER" id="PTHR24305:SF166">
    <property type="entry name" value="CYTOCHROME P450 12A4, MITOCHONDRIAL-RELATED"/>
    <property type="match status" value="1"/>
</dbReference>
<keyword evidence="3 4" id="KW-0408">Iron</keyword>
<dbReference type="InterPro" id="IPR050121">
    <property type="entry name" value="Cytochrome_P450_monoxygenase"/>
</dbReference>
<dbReference type="GO" id="GO:0004497">
    <property type="term" value="F:monooxygenase activity"/>
    <property type="evidence" value="ECO:0007669"/>
    <property type="project" value="UniProtKB-KW"/>
</dbReference>
<dbReference type="SUPFAM" id="SSF48264">
    <property type="entry name" value="Cytochrome P450"/>
    <property type="match status" value="1"/>
</dbReference>
<gene>
    <name evidence="6" type="ORF">B0293_28725</name>
    <name evidence="5" type="ORF">C791_6793</name>
</gene>
<dbReference type="PRINTS" id="PR00385">
    <property type="entry name" value="P450"/>
</dbReference>